<gene>
    <name evidence="3" type="ORF">J0A65_14935</name>
</gene>
<name>A0ABS3CVN9_9ALTE</name>
<dbReference type="PANTHER" id="PTHR43777:SF1">
    <property type="entry name" value="MOLYBDENUM COFACTOR CYTIDYLYLTRANSFERASE"/>
    <property type="match status" value="1"/>
</dbReference>
<protein>
    <submittedName>
        <fullName evidence="3">Nucleotidyltransferase family protein</fullName>
    </submittedName>
</protein>
<dbReference type="Gene3D" id="3.90.550.10">
    <property type="entry name" value="Spore Coat Polysaccharide Biosynthesis Protein SpsA, Chain A"/>
    <property type="match status" value="1"/>
</dbReference>
<accession>A0ABS3CVN9</accession>
<evidence type="ECO:0000256" key="1">
    <source>
        <dbReference type="ARBA" id="ARBA00022842"/>
    </source>
</evidence>
<dbReference type="RefSeq" id="WP_206595117.1">
    <property type="nucleotide sequence ID" value="NZ_JAFKCS010000015.1"/>
</dbReference>
<evidence type="ECO:0000313" key="4">
    <source>
        <dbReference type="Proteomes" id="UP000663992"/>
    </source>
</evidence>
<feature type="domain" description="MobA-like NTP transferase" evidence="2">
    <location>
        <begin position="5"/>
        <end position="162"/>
    </location>
</feature>
<dbReference type="CDD" id="cd04182">
    <property type="entry name" value="GT_2_like_f"/>
    <property type="match status" value="1"/>
</dbReference>
<evidence type="ECO:0000313" key="3">
    <source>
        <dbReference type="EMBL" id="MBN7821165.1"/>
    </source>
</evidence>
<reference evidence="3 4" key="1">
    <citation type="submission" date="2021-03" db="EMBL/GenBank/DDBJ databases">
        <title>novel species isolated from a fishpond in China.</title>
        <authorList>
            <person name="Lu H."/>
            <person name="Cai Z."/>
        </authorList>
    </citation>
    <scope>NUCLEOTIDE SEQUENCE [LARGE SCALE GENOMIC DNA]</scope>
    <source>
        <strain evidence="3 4">Y57</strain>
    </source>
</reference>
<dbReference type="SUPFAM" id="SSF53448">
    <property type="entry name" value="Nucleotide-diphospho-sugar transferases"/>
    <property type="match status" value="1"/>
</dbReference>
<comment type="caution">
    <text evidence="3">The sequence shown here is derived from an EMBL/GenBank/DDBJ whole genome shotgun (WGS) entry which is preliminary data.</text>
</comment>
<organism evidence="3 4">
    <name type="scientific">Bowmanella yangjiangensis</name>
    <dbReference type="NCBI Taxonomy" id="2811230"/>
    <lineage>
        <taxon>Bacteria</taxon>
        <taxon>Pseudomonadati</taxon>
        <taxon>Pseudomonadota</taxon>
        <taxon>Gammaproteobacteria</taxon>
        <taxon>Alteromonadales</taxon>
        <taxon>Alteromonadaceae</taxon>
        <taxon>Bowmanella</taxon>
    </lineage>
</organism>
<dbReference type="PANTHER" id="PTHR43777">
    <property type="entry name" value="MOLYBDENUM COFACTOR CYTIDYLYLTRANSFERASE"/>
    <property type="match status" value="1"/>
</dbReference>
<dbReference type="Pfam" id="PF12804">
    <property type="entry name" value="NTP_transf_3"/>
    <property type="match status" value="1"/>
</dbReference>
<dbReference type="InterPro" id="IPR029044">
    <property type="entry name" value="Nucleotide-diphossugar_trans"/>
</dbReference>
<sequence length="196" mass="21296">MTLAVVILAAGNSSRFEGIKQLASLDGRPMLVHCLRAYAHLGQMQTVVVLGAHADKIERVLPDWTEVVVNPNWQQGMASSIGCAMRWLHSDISHVLIGLGDQPDIQSAQLQQLIAQVKQYPGQRIAAGYAKGPGVPAIFPRQDFSALAALRGDKGAKPLLVAQPSQLVTVPMQEASLDIDTQHELQQWQQARGIRP</sequence>
<dbReference type="EMBL" id="JAFKCS010000015">
    <property type="protein sequence ID" value="MBN7821165.1"/>
    <property type="molecule type" value="Genomic_DNA"/>
</dbReference>
<keyword evidence="4" id="KW-1185">Reference proteome</keyword>
<proteinExistence type="predicted"/>
<dbReference type="InterPro" id="IPR025877">
    <property type="entry name" value="MobA-like_NTP_Trfase"/>
</dbReference>
<keyword evidence="1" id="KW-0460">Magnesium</keyword>
<evidence type="ECO:0000259" key="2">
    <source>
        <dbReference type="Pfam" id="PF12804"/>
    </source>
</evidence>
<dbReference type="Proteomes" id="UP000663992">
    <property type="component" value="Unassembled WGS sequence"/>
</dbReference>